<evidence type="ECO:0000313" key="3">
    <source>
        <dbReference type="Proteomes" id="UP000219522"/>
    </source>
</evidence>
<organism evidence="2 3">
    <name type="scientific">Caballeronia arationis</name>
    <dbReference type="NCBI Taxonomy" id="1777142"/>
    <lineage>
        <taxon>Bacteria</taxon>
        <taxon>Pseudomonadati</taxon>
        <taxon>Pseudomonadota</taxon>
        <taxon>Betaproteobacteria</taxon>
        <taxon>Burkholderiales</taxon>
        <taxon>Burkholderiaceae</taxon>
        <taxon>Caballeronia</taxon>
    </lineage>
</organism>
<dbReference type="Proteomes" id="UP000219522">
    <property type="component" value="Unassembled WGS sequence"/>
</dbReference>
<evidence type="ECO:0000313" key="2">
    <source>
        <dbReference type="EMBL" id="SOE64407.1"/>
    </source>
</evidence>
<feature type="compositionally biased region" description="Polar residues" evidence="1">
    <location>
        <begin position="7"/>
        <end position="19"/>
    </location>
</feature>
<name>A0A7Z7I7S5_9BURK</name>
<feature type="region of interest" description="Disordered" evidence="1">
    <location>
        <begin position="1"/>
        <end position="31"/>
    </location>
</feature>
<evidence type="ECO:0000256" key="1">
    <source>
        <dbReference type="SAM" id="MobiDB-lite"/>
    </source>
</evidence>
<protein>
    <submittedName>
        <fullName evidence="2">Uncharacterized protein</fullName>
    </submittedName>
</protein>
<comment type="caution">
    <text evidence="2">The sequence shown here is derived from an EMBL/GenBank/DDBJ whole genome shotgun (WGS) entry which is preliminary data.</text>
</comment>
<keyword evidence="3" id="KW-1185">Reference proteome</keyword>
<sequence>MDWAVPVSSSKLTGSTSRPFVTPPLDSDSSLEPVSVDEAAVVAGIWIEVCGGGP</sequence>
<dbReference type="AlphaFoldDB" id="A0A7Z7I7S5"/>
<dbReference type="EMBL" id="OCSU01000001">
    <property type="protein sequence ID" value="SOE64407.1"/>
    <property type="molecule type" value="Genomic_DNA"/>
</dbReference>
<proteinExistence type="predicted"/>
<accession>A0A7Z7I7S5</accession>
<reference evidence="2 3" key="1">
    <citation type="submission" date="2017-09" db="EMBL/GenBank/DDBJ databases">
        <authorList>
            <person name="Varghese N."/>
            <person name="Submissions S."/>
        </authorList>
    </citation>
    <scope>NUCLEOTIDE SEQUENCE [LARGE SCALE GENOMIC DNA]</scope>
    <source>
        <strain evidence="2 3">OK806</strain>
    </source>
</reference>
<gene>
    <name evidence="2" type="ORF">SAMN05446927_2728</name>
</gene>